<feature type="transmembrane region" description="Helical" evidence="6">
    <location>
        <begin position="229"/>
        <end position="248"/>
    </location>
</feature>
<dbReference type="PANTHER" id="PTHR35007:SF4">
    <property type="entry name" value="CONSERVED TRANSMEMBRANE PROTEIN-RELATED"/>
    <property type="match status" value="1"/>
</dbReference>
<feature type="domain" description="Type II secretion system protein GspF" evidence="7">
    <location>
        <begin position="94"/>
        <end position="213"/>
    </location>
</feature>
<evidence type="ECO:0000256" key="5">
    <source>
        <dbReference type="ARBA" id="ARBA00023136"/>
    </source>
</evidence>
<organism evidence="8 9">
    <name type="scientific">Nocardioides anomalus</name>
    <dbReference type="NCBI Taxonomy" id="2712223"/>
    <lineage>
        <taxon>Bacteria</taxon>
        <taxon>Bacillati</taxon>
        <taxon>Actinomycetota</taxon>
        <taxon>Actinomycetes</taxon>
        <taxon>Propionibacteriales</taxon>
        <taxon>Nocardioidaceae</taxon>
        <taxon>Nocardioides</taxon>
    </lineage>
</organism>
<reference evidence="8 9" key="1">
    <citation type="submission" date="2020-02" db="EMBL/GenBank/DDBJ databases">
        <title>Full genome sequence of Nocardioides sp. R-3366.</title>
        <authorList>
            <person name="Im W.-T."/>
        </authorList>
    </citation>
    <scope>NUCLEOTIDE SEQUENCE [LARGE SCALE GENOMIC DNA]</scope>
    <source>
        <strain evidence="8 9">R-3366</strain>
    </source>
</reference>
<comment type="subcellular location">
    <subcellularLocation>
        <location evidence="1">Cell membrane</location>
        <topology evidence="1">Multi-pass membrane protein</topology>
    </subcellularLocation>
</comment>
<keyword evidence="5 6" id="KW-0472">Membrane</keyword>
<keyword evidence="9" id="KW-1185">Reference proteome</keyword>
<dbReference type="AlphaFoldDB" id="A0A6G6WIA4"/>
<evidence type="ECO:0000256" key="6">
    <source>
        <dbReference type="SAM" id="Phobius"/>
    </source>
</evidence>
<dbReference type="Pfam" id="PF00482">
    <property type="entry name" value="T2SSF"/>
    <property type="match status" value="1"/>
</dbReference>
<keyword evidence="3 6" id="KW-0812">Transmembrane</keyword>
<evidence type="ECO:0000256" key="4">
    <source>
        <dbReference type="ARBA" id="ARBA00022989"/>
    </source>
</evidence>
<evidence type="ECO:0000313" key="9">
    <source>
        <dbReference type="Proteomes" id="UP000502996"/>
    </source>
</evidence>
<gene>
    <name evidence="8" type="ORF">G5V58_20855</name>
</gene>
<sequence length="259" mass="26718">MSPLVVAPLAAALAVALLFPAPARLPRPPSRSLAPLRPALLALPLLAAAPWLPPDWLAPAAVLTAGGCVGWLLHLRRRSRREADAAGRRVLDTCEQLAAELAAGQPPGAALARSAEDWPDLAPVAEAFRVGADVPAAFRGLAARPGAGDLRLLAAAWSVAHRTGQGLADAVDRVARDLVQDRATRRVVDGELASARATARLIALLPLAALAMGSGVGGDPFGFLLHSPPGWLCLAAGLAFGLAGLWWIEALARGVDRAP</sequence>
<name>A0A6G6WIA4_9ACTN</name>
<feature type="transmembrane region" description="Helical" evidence="6">
    <location>
        <begin position="56"/>
        <end position="73"/>
    </location>
</feature>
<evidence type="ECO:0000313" key="8">
    <source>
        <dbReference type="EMBL" id="QIG44897.1"/>
    </source>
</evidence>
<evidence type="ECO:0000256" key="3">
    <source>
        <dbReference type="ARBA" id="ARBA00022692"/>
    </source>
</evidence>
<evidence type="ECO:0000256" key="2">
    <source>
        <dbReference type="ARBA" id="ARBA00022475"/>
    </source>
</evidence>
<evidence type="ECO:0000259" key="7">
    <source>
        <dbReference type="Pfam" id="PF00482"/>
    </source>
</evidence>
<dbReference type="EMBL" id="CP049257">
    <property type="protein sequence ID" value="QIG44897.1"/>
    <property type="molecule type" value="Genomic_DNA"/>
</dbReference>
<keyword evidence="4 6" id="KW-1133">Transmembrane helix</keyword>
<protein>
    <submittedName>
        <fullName evidence="8">Type II secretion system protein</fullName>
    </submittedName>
</protein>
<feature type="transmembrane region" description="Helical" evidence="6">
    <location>
        <begin position="201"/>
        <end position="223"/>
    </location>
</feature>
<dbReference type="PANTHER" id="PTHR35007">
    <property type="entry name" value="INTEGRAL MEMBRANE PROTEIN-RELATED"/>
    <property type="match status" value="1"/>
</dbReference>
<evidence type="ECO:0000256" key="1">
    <source>
        <dbReference type="ARBA" id="ARBA00004651"/>
    </source>
</evidence>
<keyword evidence="2" id="KW-1003">Cell membrane</keyword>
<dbReference type="KEGG" id="nano:G5V58_20855"/>
<dbReference type="Proteomes" id="UP000502996">
    <property type="component" value="Chromosome"/>
</dbReference>
<dbReference type="RefSeq" id="WP_165236901.1">
    <property type="nucleotide sequence ID" value="NZ_CP049257.1"/>
</dbReference>
<dbReference type="InterPro" id="IPR018076">
    <property type="entry name" value="T2SS_GspF_dom"/>
</dbReference>
<dbReference type="GO" id="GO:0005886">
    <property type="term" value="C:plasma membrane"/>
    <property type="evidence" value="ECO:0007669"/>
    <property type="project" value="UniProtKB-SubCell"/>
</dbReference>
<proteinExistence type="predicted"/>
<accession>A0A6G6WIA4</accession>